<dbReference type="EMBL" id="JACEIK010000192">
    <property type="protein sequence ID" value="MCD7452027.1"/>
    <property type="molecule type" value="Genomic_DNA"/>
</dbReference>
<name>A0ABS8RZ53_DATST</name>
<proteinExistence type="predicted"/>
<dbReference type="Proteomes" id="UP000823775">
    <property type="component" value="Unassembled WGS sequence"/>
</dbReference>
<accession>A0ABS8RZ53</accession>
<feature type="compositionally biased region" description="Polar residues" evidence="1">
    <location>
        <begin position="7"/>
        <end position="28"/>
    </location>
</feature>
<gene>
    <name evidence="2" type="ORF">HAX54_014721</name>
</gene>
<feature type="non-terminal residue" evidence="2">
    <location>
        <position position="76"/>
    </location>
</feature>
<comment type="caution">
    <text evidence="2">The sequence shown here is derived from an EMBL/GenBank/DDBJ whole genome shotgun (WGS) entry which is preliminary data.</text>
</comment>
<evidence type="ECO:0000256" key="1">
    <source>
        <dbReference type="SAM" id="MobiDB-lite"/>
    </source>
</evidence>
<sequence>MSDRRSVSSIVQGQQKIPETKLTESFNGSLKDGPSFQKMVRQLKDRLKLGKSEILNSKFHQLPVPGNGAKNLMSPQ</sequence>
<reference evidence="2 3" key="1">
    <citation type="journal article" date="2021" name="BMC Genomics">
        <title>Datura genome reveals duplications of psychoactive alkaloid biosynthetic genes and high mutation rate following tissue culture.</title>
        <authorList>
            <person name="Rajewski A."/>
            <person name="Carter-House D."/>
            <person name="Stajich J."/>
            <person name="Litt A."/>
        </authorList>
    </citation>
    <scope>NUCLEOTIDE SEQUENCE [LARGE SCALE GENOMIC DNA]</scope>
    <source>
        <strain evidence="2">AR-01</strain>
    </source>
</reference>
<evidence type="ECO:0000313" key="2">
    <source>
        <dbReference type="EMBL" id="MCD7452027.1"/>
    </source>
</evidence>
<keyword evidence="3" id="KW-1185">Reference proteome</keyword>
<feature type="region of interest" description="Disordered" evidence="1">
    <location>
        <begin position="1"/>
        <end position="33"/>
    </location>
</feature>
<organism evidence="2 3">
    <name type="scientific">Datura stramonium</name>
    <name type="common">Jimsonweed</name>
    <name type="synonym">Common thornapple</name>
    <dbReference type="NCBI Taxonomy" id="4076"/>
    <lineage>
        <taxon>Eukaryota</taxon>
        <taxon>Viridiplantae</taxon>
        <taxon>Streptophyta</taxon>
        <taxon>Embryophyta</taxon>
        <taxon>Tracheophyta</taxon>
        <taxon>Spermatophyta</taxon>
        <taxon>Magnoliopsida</taxon>
        <taxon>eudicotyledons</taxon>
        <taxon>Gunneridae</taxon>
        <taxon>Pentapetalae</taxon>
        <taxon>asterids</taxon>
        <taxon>lamiids</taxon>
        <taxon>Solanales</taxon>
        <taxon>Solanaceae</taxon>
        <taxon>Solanoideae</taxon>
        <taxon>Datureae</taxon>
        <taxon>Datura</taxon>
    </lineage>
</organism>
<evidence type="ECO:0000313" key="3">
    <source>
        <dbReference type="Proteomes" id="UP000823775"/>
    </source>
</evidence>
<protein>
    <submittedName>
        <fullName evidence="2">Uncharacterized protein</fullName>
    </submittedName>
</protein>